<feature type="non-terminal residue" evidence="2">
    <location>
        <position position="1"/>
    </location>
</feature>
<evidence type="ECO:0000313" key="3">
    <source>
        <dbReference type="Proteomes" id="UP000823775"/>
    </source>
</evidence>
<comment type="caution">
    <text evidence="2">The sequence shown here is derived from an EMBL/GenBank/DDBJ whole genome shotgun (WGS) entry which is preliminary data.</text>
</comment>
<proteinExistence type="predicted"/>
<keyword evidence="3" id="KW-1185">Reference proteome</keyword>
<evidence type="ECO:0000256" key="1">
    <source>
        <dbReference type="SAM" id="MobiDB-lite"/>
    </source>
</evidence>
<name>A0ABS8UNB3_DATST</name>
<evidence type="ECO:0000313" key="2">
    <source>
        <dbReference type="EMBL" id="MCD9559595.1"/>
    </source>
</evidence>
<sequence>SRSGLDTVPSSGQLESEEAYDRRRTADRPNHKTIPESSCCRAHFPRGRERDPTLTTLALKRESRHLTNFK</sequence>
<feature type="compositionally biased region" description="Polar residues" evidence="1">
    <location>
        <begin position="1"/>
        <end position="14"/>
    </location>
</feature>
<feature type="compositionally biased region" description="Basic and acidic residues" evidence="1">
    <location>
        <begin position="19"/>
        <end position="34"/>
    </location>
</feature>
<gene>
    <name evidence="2" type="ORF">HAX54_017650</name>
</gene>
<feature type="region of interest" description="Disordered" evidence="1">
    <location>
        <begin position="1"/>
        <end position="70"/>
    </location>
</feature>
<dbReference type="EMBL" id="JACEIK010002171">
    <property type="protein sequence ID" value="MCD9559595.1"/>
    <property type="molecule type" value="Genomic_DNA"/>
</dbReference>
<protein>
    <submittedName>
        <fullName evidence="2">Uncharacterized protein</fullName>
    </submittedName>
</protein>
<feature type="compositionally biased region" description="Basic and acidic residues" evidence="1">
    <location>
        <begin position="59"/>
        <end position="70"/>
    </location>
</feature>
<feature type="non-terminal residue" evidence="2">
    <location>
        <position position="70"/>
    </location>
</feature>
<organism evidence="2 3">
    <name type="scientific">Datura stramonium</name>
    <name type="common">Jimsonweed</name>
    <name type="synonym">Common thornapple</name>
    <dbReference type="NCBI Taxonomy" id="4076"/>
    <lineage>
        <taxon>Eukaryota</taxon>
        <taxon>Viridiplantae</taxon>
        <taxon>Streptophyta</taxon>
        <taxon>Embryophyta</taxon>
        <taxon>Tracheophyta</taxon>
        <taxon>Spermatophyta</taxon>
        <taxon>Magnoliopsida</taxon>
        <taxon>eudicotyledons</taxon>
        <taxon>Gunneridae</taxon>
        <taxon>Pentapetalae</taxon>
        <taxon>asterids</taxon>
        <taxon>lamiids</taxon>
        <taxon>Solanales</taxon>
        <taxon>Solanaceae</taxon>
        <taxon>Solanoideae</taxon>
        <taxon>Datureae</taxon>
        <taxon>Datura</taxon>
    </lineage>
</organism>
<reference evidence="2 3" key="1">
    <citation type="journal article" date="2021" name="BMC Genomics">
        <title>Datura genome reveals duplications of psychoactive alkaloid biosynthetic genes and high mutation rate following tissue culture.</title>
        <authorList>
            <person name="Rajewski A."/>
            <person name="Carter-House D."/>
            <person name="Stajich J."/>
            <person name="Litt A."/>
        </authorList>
    </citation>
    <scope>NUCLEOTIDE SEQUENCE [LARGE SCALE GENOMIC DNA]</scope>
    <source>
        <strain evidence="2">AR-01</strain>
    </source>
</reference>
<accession>A0ABS8UNB3</accession>
<dbReference type="Proteomes" id="UP000823775">
    <property type="component" value="Unassembled WGS sequence"/>
</dbReference>